<dbReference type="PANTHER" id="PTHR11722">
    <property type="entry name" value="60S RIBOSOMAL PROTEIN L13"/>
    <property type="match status" value="1"/>
</dbReference>
<evidence type="ECO:0000256" key="3">
    <source>
        <dbReference type="ARBA" id="ARBA00023274"/>
    </source>
</evidence>
<evidence type="ECO:0000256" key="4">
    <source>
        <dbReference type="SAM" id="MobiDB-lite"/>
    </source>
</evidence>
<evidence type="ECO:0000256" key="1">
    <source>
        <dbReference type="ARBA" id="ARBA00005640"/>
    </source>
</evidence>
<sequence>MVKHNNMIQNQHFRKDWQRYVRTWFDQPAKKKKRRLLRIAKAKKMGPRPLHSLRPIVRCPTIRYNSKLRLGRGFTLDELKAAKLNPRYAQTVGISVDHRRRNKDENEMKRNVDRLLQYKEKLIVRPIGKKDRSKYNKEIRETTQILDKMVVPFVVEKVQLSYKTSSEVEKLRENGSVYTQLRKALKENKSKGRRKKRQQEKEAKKKK</sequence>
<evidence type="ECO:0000313" key="6">
    <source>
        <dbReference type="Proteomes" id="UP001439008"/>
    </source>
</evidence>
<protein>
    <submittedName>
        <fullName evidence="5">60S ribosomal protein L13</fullName>
    </submittedName>
</protein>
<gene>
    <name evidence="5" type="primary">RPL13</name>
    <name evidence="5" type="ORF">MHBO_001313</name>
</gene>
<proteinExistence type="inferred from homology"/>
<organism evidence="5 6">
    <name type="scientific">Bonamia ostreae</name>
    <dbReference type="NCBI Taxonomy" id="126728"/>
    <lineage>
        <taxon>Eukaryota</taxon>
        <taxon>Sar</taxon>
        <taxon>Rhizaria</taxon>
        <taxon>Endomyxa</taxon>
        <taxon>Ascetosporea</taxon>
        <taxon>Haplosporida</taxon>
        <taxon>Bonamia</taxon>
    </lineage>
</organism>
<reference evidence="5 6" key="1">
    <citation type="journal article" date="2024" name="BMC Biol.">
        <title>Comparative genomics of Ascetosporea gives new insight into the evolutionary basis for animal parasitism in Rhizaria.</title>
        <authorList>
            <person name="Hiltunen Thoren M."/>
            <person name="Onut-Brannstrom I."/>
            <person name="Alfjorden A."/>
            <person name="Peckova H."/>
            <person name="Swords F."/>
            <person name="Hooper C."/>
            <person name="Holzer A.S."/>
            <person name="Bass D."/>
            <person name="Burki F."/>
        </authorList>
    </citation>
    <scope>NUCLEOTIDE SEQUENCE [LARGE SCALE GENOMIC DNA]</scope>
    <source>
        <strain evidence="5">20-A016</strain>
    </source>
</reference>
<keyword evidence="3" id="KW-0687">Ribonucleoprotein</keyword>
<feature type="region of interest" description="Disordered" evidence="4">
    <location>
        <begin position="184"/>
        <end position="207"/>
    </location>
</feature>
<dbReference type="EMBL" id="JBDODL010000307">
    <property type="protein sequence ID" value="MES1919490.1"/>
    <property type="molecule type" value="Genomic_DNA"/>
</dbReference>
<evidence type="ECO:0000256" key="2">
    <source>
        <dbReference type="ARBA" id="ARBA00022980"/>
    </source>
</evidence>
<keyword evidence="6" id="KW-1185">Reference proteome</keyword>
<accession>A0ABV2AII3</accession>
<comment type="similarity">
    <text evidence="1">Belongs to the eukaryotic ribosomal protein eL13 family.</text>
</comment>
<dbReference type="PANTHER" id="PTHR11722:SF0">
    <property type="entry name" value="LARGE RIBOSOMAL SUBUNIT PROTEIN EL13"/>
    <property type="match status" value="1"/>
</dbReference>
<dbReference type="Pfam" id="PF01294">
    <property type="entry name" value="Ribosomal_L13e"/>
    <property type="match status" value="1"/>
</dbReference>
<dbReference type="Proteomes" id="UP001439008">
    <property type="component" value="Unassembled WGS sequence"/>
</dbReference>
<dbReference type="GO" id="GO:0005840">
    <property type="term" value="C:ribosome"/>
    <property type="evidence" value="ECO:0007669"/>
    <property type="project" value="UniProtKB-KW"/>
</dbReference>
<name>A0ABV2AII3_9EUKA</name>
<dbReference type="HAMAP" id="MF_00499">
    <property type="entry name" value="Ribosomal_eL13"/>
    <property type="match status" value="1"/>
</dbReference>
<keyword evidence="2 5" id="KW-0689">Ribosomal protein</keyword>
<evidence type="ECO:0000313" key="5">
    <source>
        <dbReference type="EMBL" id="MES1919490.1"/>
    </source>
</evidence>
<dbReference type="InterPro" id="IPR001380">
    <property type="entry name" value="Ribosomal_eL13"/>
</dbReference>
<comment type="caution">
    <text evidence="5">The sequence shown here is derived from an EMBL/GenBank/DDBJ whole genome shotgun (WGS) entry which is preliminary data.</text>
</comment>